<dbReference type="Gene3D" id="3.40.50.410">
    <property type="entry name" value="von Willebrand factor, type A domain"/>
    <property type="match status" value="1"/>
</dbReference>
<dbReference type="STRING" id="156978.CIMIT_06190"/>
<evidence type="ECO:0000313" key="7">
    <source>
        <dbReference type="Proteomes" id="UP000215374"/>
    </source>
</evidence>
<protein>
    <submittedName>
        <fullName evidence="5">Putative secreted protein</fullName>
    </submittedName>
</protein>
<dbReference type="Proteomes" id="UP000028780">
    <property type="component" value="Chromosome"/>
</dbReference>
<evidence type="ECO:0000256" key="1">
    <source>
        <dbReference type="SAM" id="MobiDB-lite"/>
    </source>
</evidence>
<evidence type="ECO:0000313" key="5">
    <source>
        <dbReference type="EMBL" id="SNV71864.1"/>
    </source>
</evidence>
<feature type="domain" description="VWFA" evidence="3">
    <location>
        <begin position="293"/>
        <end position="468"/>
    </location>
</feature>
<reference evidence="4 6" key="1">
    <citation type="submission" date="2014-08" db="EMBL/GenBank/DDBJ databases">
        <title>Complete genome sequence of Corynebacterium imitans DSM 44264, isolated from a five-month-old boy with suspected pharyngeal diphtheria.</title>
        <authorList>
            <person name="Mollmann S."/>
            <person name="Albersmeier A."/>
            <person name="Ruckert C."/>
            <person name="Tauch A."/>
        </authorList>
    </citation>
    <scope>NUCLEOTIDE SEQUENCE [LARGE SCALE GENOMIC DNA]</scope>
    <source>
        <strain evidence="4 6">DSM 44264</strain>
    </source>
</reference>
<gene>
    <name evidence="4" type="ORF">CIMIT_06190</name>
    <name evidence="5" type="ORF">SAMEA4535761_01299</name>
</gene>
<keyword evidence="6" id="KW-1185">Reference proteome</keyword>
<sequence length="468" mass="47892">MARHSNGKNNYALSGGAIAVLVALLLIVALVLWLIFGRGESSEEVAGGECVSGNLELPVAASDTGVGQAVVDAYAETKPVVRDYCVQPVLVDNVADAAVYVAPDTPLTHKTIEDAGRTAAVSDPEVVAEQPVGIAGEKAAELGEVDLSAVRFPTGEQPSASAVVASKLAGEDAGRAASALKEQRLDPFADYEQTPDTFVATAEDATPEGLVFTPVDAAVQYAAIPLNAGEHTDENQSRAGQDFARSQAKEDVGEPAGVDDSVWAAAFDTAPAEQAPEKKTEKETAQAAGEVAHTLFLLDTSDAMAPFIQPAKDAIGEAAGNVAAQEKMVGLWNYSSPLNEGVTRGYRVNVALTPSAEEVDVAVHRFLTGGVPQTREALNAAAAASAGGAEPVRIVLVTTGTADAGEDADGTAFAESIQQYLDQGVEIAVVHVGDGAPDAGVERVAATQAQASTPEDLPAALATGVGTK</sequence>
<evidence type="ECO:0000313" key="4">
    <source>
        <dbReference type="EMBL" id="AIJ33536.1"/>
    </source>
</evidence>
<dbReference type="KEGG" id="cii:CIMIT_06190"/>
<evidence type="ECO:0000313" key="6">
    <source>
        <dbReference type="Proteomes" id="UP000028780"/>
    </source>
</evidence>
<dbReference type="Proteomes" id="UP000215374">
    <property type="component" value="Chromosome 1"/>
</dbReference>
<reference evidence="5 7" key="2">
    <citation type="submission" date="2017-06" db="EMBL/GenBank/DDBJ databases">
        <authorList>
            <consortium name="Pathogen Informatics"/>
        </authorList>
    </citation>
    <scope>NUCLEOTIDE SEQUENCE [LARGE SCALE GENOMIC DNA]</scope>
    <source>
        <strain evidence="5 7">NCTC13015</strain>
    </source>
</reference>
<proteinExistence type="predicted"/>
<feature type="transmembrane region" description="Helical" evidence="2">
    <location>
        <begin position="12"/>
        <end position="36"/>
    </location>
</feature>
<dbReference type="EMBL" id="CP009211">
    <property type="protein sequence ID" value="AIJ33536.1"/>
    <property type="molecule type" value="Genomic_DNA"/>
</dbReference>
<dbReference type="EMBL" id="LT906467">
    <property type="protein sequence ID" value="SNV71864.1"/>
    <property type="molecule type" value="Genomic_DNA"/>
</dbReference>
<evidence type="ECO:0000256" key="2">
    <source>
        <dbReference type="SAM" id="Phobius"/>
    </source>
</evidence>
<dbReference type="HOGENOM" id="CLU_554038_0_0_11"/>
<dbReference type="PROSITE" id="PS50234">
    <property type="entry name" value="VWFA"/>
    <property type="match status" value="1"/>
</dbReference>
<dbReference type="InterPro" id="IPR036465">
    <property type="entry name" value="vWFA_dom_sf"/>
</dbReference>
<dbReference type="RefSeq" id="WP_038590530.1">
    <property type="nucleotide sequence ID" value="NZ_CP009211.1"/>
</dbReference>
<dbReference type="SUPFAM" id="SSF53300">
    <property type="entry name" value="vWA-like"/>
    <property type="match status" value="1"/>
</dbReference>
<feature type="region of interest" description="Disordered" evidence="1">
    <location>
        <begin position="228"/>
        <end position="255"/>
    </location>
</feature>
<accession>A0A076NMX9</accession>
<evidence type="ECO:0000259" key="3">
    <source>
        <dbReference type="PROSITE" id="PS50234"/>
    </source>
</evidence>
<dbReference type="SMART" id="SM00327">
    <property type="entry name" value="VWA"/>
    <property type="match status" value="1"/>
</dbReference>
<feature type="region of interest" description="Disordered" evidence="1">
    <location>
        <begin position="448"/>
        <end position="468"/>
    </location>
</feature>
<keyword evidence="2" id="KW-0812">Transmembrane</keyword>
<dbReference type="AlphaFoldDB" id="A0A076NMX9"/>
<dbReference type="OrthoDB" id="4427980at2"/>
<dbReference type="eggNOG" id="COG2304">
    <property type="taxonomic scope" value="Bacteria"/>
</dbReference>
<keyword evidence="2" id="KW-0472">Membrane</keyword>
<dbReference type="InterPro" id="IPR002035">
    <property type="entry name" value="VWF_A"/>
</dbReference>
<keyword evidence="2" id="KW-1133">Transmembrane helix</keyword>
<organism evidence="4 6">
    <name type="scientific">Corynebacterium imitans</name>
    <dbReference type="NCBI Taxonomy" id="156978"/>
    <lineage>
        <taxon>Bacteria</taxon>
        <taxon>Bacillati</taxon>
        <taxon>Actinomycetota</taxon>
        <taxon>Actinomycetes</taxon>
        <taxon>Mycobacteriales</taxon>
        <taxon>Corynebacteriaceae</taxon>
        <taxon>Corynebacterium</taxon>
    </lineage>
</organism>
<name>A0A076NMX9_9CORY</name>